<keyword evidence="7" id="KW-0539">Nucleus</keyword>
<feature type="domain" description="Chromatin assembly factor 1 subunit p150 C-terminal" evidence="12">
    <location>
        <begin position="586"/>
        <end position="835"/>
    </location>
</feature>
<keyword evidence="6" id="KW-0234">DNA repair</keyword>
<evidence type="ECO:0000259" key="10">
    <source>
        <dbReference type="Pfam" id="PF11600"/>
    </source>
</evidence>
<feature type="compositionally biased region" description="Acidic residues" evidence="9">
    <location>
        <begin position="537"/>
        <end position="552"/>
    </location>
</feature>
<evidence type="ECO:0000256" key="6">
    <source>
        <dbReference type="ARBA" id="ARBA00023204"/>
    </source>
</evidence>
<protein>
    <recommendedName>
        <fullName evidence="16">Chromatin assembly factor 1 subunit A</fullName>
    </recommendedName>
</protein>
<dbReference type="Pfam" id="PF15539">
    <property type="entry name" value="CAF1-p150_C2"/>
    <property type="match status" value="1"/>
</dbReference>
<evidence type="ECO:0000256" key="2">
    <source>
        <dbReference type="ARBA" id="ARBA00006913"/>
    </source>
</evidence>
<gene>
    <name evidence="14" type="ORF">MATL_G00240570</name>
</gene>
<feature type="domain" description="Chromatin assembly factor 1 p150 subunit acidic region" evidence="10">
    <location>
        <begin position="263"/>
        <end position="398"/>
    </location>
</feature>
<reference evidence="14" key="1">
    <citation type="submission" date="2021-01" db="EMBL/GenBank/DDBJ databases">
        <authorList>
            <person name="Zahm M."/>
            <person name="Roques C."/>
            <person name="Cabau C."/>
            <person name="Klopp C."/>
            <person name="Donnadieu C."/>
            <person name="Jouanno E."/>
            <person name="Lampietro C."/>
            <person name="Louis A."/>
            <person name="Herpin A."/>
            <person name="Echchiki A."/>
            <person name="Berthelot C."/>
            <person name="Parey E."/>
            <person name="Roest-Crollius H."/>
            <person name="Braasch I."/>
            <person name="Postlethwait J."/>
            <person name="Bobe J."/>
            <person name="Montfort J."/>
            <person name="Bouchez O."/>
            <person name="Begum T."/>
            <person name="Mejri S."/>
            <person name="Adams A."/>
            <person name="Chen W.-J."/>
            <person name="Guiguen Y."/>
        </authorList>
    </citation>
    <scope>NUCLEOTIDE SEQUENCE</scope>
    <source>
        <strain evidence="14">YG-15Mar2019-1</strain>
        <tissue evidence="14">Brain</tissue>
    </source>
</reference>
<dbReference type="GO" id="GO:0006281">
    <property type="term" value="P:DNA repair"/>
    <property type="evidence" value="ECO:0007669"/>
    <property type="project" value="UniProtKB-KW"/>
</dbReference>
<feature type="region of interest" description="Disordered" evidence="9">
    <location>
        <begin position="757"/>
        <end position="797"/>
    </location>
</feature>
<feature type="compositionally biased region" description="Low complexity" evidence="9">
    <location>
        <begin position="123"/>
        <end position="139"/>
    </location>
</feature>
<comment type="caution">
    <text evidence="14">The sequence shown here is derived from an EMBL/GenBank/DDBJ whole genome shotgun (WGS) entry which is preliminary data.</text>
</comment>
<comment type="similarity">
    <text evidence="2">Belongs to the CHAF1A family.</text>
</comment>
<feature type="compositionally biased region" description="Acidic residues" evidence="9">
    <location>
        <begin position="819"/>
        <end position="828"/>
    </location>
</feature>
<dbReference type="EMBL" id="JAFDVH010000022">
    <property type="protein sequence ID" value="KAG7456875.1"/>
    <property type="molecule type" value="Genomic_DNA"/>
</dbReference>
<keyword evidence="15" id="KW-1185">Reference proteome</keyword>
<dbReference type="InterPro" id="IPR022043">
    <property type="entry name" value="CAF1A_DD"/>
</dbReference>
<feature type="compositionally biased region" description="Basic and acidic residues" evidence="9">
    <location>
        <begin position="46"/>
        <end position="58"/>
    </location>
</feature>
<keyword evidence="5" id="KW-0143">Chaperone</keyword>
<feature type="compositionally biased region" description="Low complexity" evidence="9">
    <location>
        <begin position="147"/>
        <end position="163"/>
    </location>
</feature>
<evidence type="ECO:0000256" key="3">
    <source>
        <dbReference type="ARBA" id="ARBA00022705"/>
    </source>
</evidence>
<evidence type="ECO:0000259" key="11">
    <source>
        <dbReference type="Pfam" id="PF12253"/>
    </source>
</evidence>
<feature type="compositionally biased region" description="Acidic residues" evidence="9">
    <location>
        <begin position="518"/>
        <end position="529"/>
    </location>
</feature>
<sequence>MLAAEDPSSERHLLASTPRRRGMDCKAKSSTAAKKLVQARLPFKRLNPEPKENGEPKKLRGPPAPPALEAGASDGENELEPPPLPAPVRAALVNGRGPLDGFMSRSARHAPSITIDLTEDSNSTSTTQQPAAPPTASSCPPAPDSQTGEGLAAAAAPPESSATVSMETDAQVGAGASPSRSEQRPRGAESEGAEQNETDISTHENVSLLSPSSSSSLSAAESSPEQTKTALTPTTGGPKTNTDTDGKKRKRRSLKSVEEERRRQEERQERERQREEARAAKERKKEETRRLKEERERERREKKEKEEREKREKKERDEKERAEKLRIKEEQRKVKQDAKLEEKKKKEEEKRVKEEKDRIKAEKAEITRFLQKPKAQQAPKTLAAACGKFAPFEIKENMCLAPLSRVQCKDLVLEELDQYLAQQDSTLDGLKEWRRRKPRSWGPTRARRAECVGDCLVMVEGLKPEGVPDRRRYGRMKLLQFRENYRPAYWGTWNKRSAHISPRCPLRQDKELLDYEVDSDEEWEEEEPGESLSHSEGDDDDEGGEDDDDDDGFFVPHGYLSDGEGALEEEESGDVEKQKVRQRLKAREWDELLAKRKLKVLEAVVRGCVWEGEGEAGPEAEPLRPYAVCMLEPTPAEEPVSPETSAAAREHRDEQLLSQLLPLLHGNVNSSKVIITEFQEFCRQVLASPSSSSPQGSVDSVPTRIRLKRLIKEHAVYEKRPAYRRSCWYAHAEVLARFHQEALPVPCQWKYLTPGAHSARDEAPGGPSAQGASPPAPQPSTPTAASSSSNKRKSAGSMSITKFMKKQGEAMETDGFQADTEDEEDETDCIIISTQPGPKGEDCNPSSEDTTPRENTECMEVTTSDPAAAHMQCAATAAV</sequence>
<name>A0A9D3PEQ3_MEGAT</name>
<evidence type="ECO:0000313" key="15">
    <source>
        <dbReference type="Proteomes" id="UP001046870"/>
    </source>
</evidence>
<dbReference type="InterPro" id="IPR029091">
    <property type="entry name" value="CAF1_p150_N"/>
</dbReference>
<evidence type="ECO:0000256" key="7">
    <source>
        <dbReference type="ARBA" id="ARBA00023242"/>
    </source>
</evidence>
<evidence type="ECO:0000313" key="14">
    <source>
        <dbReference type="EMBL" id="KAG7456875.1"/>
    </source>
</evidence>
<feature type="compositionally biased region" description="Polar residues" evidence="9">
    <location>
        <begin position="226"/>
        <end position="243"/>
    </location>
</feature>
<dbReference type="Pfam" id="PF11600">
    <property type="entry name" value="CAF1A_acidic"/>
    <property type="match status" value="1"/>
</dbReference>
<dbReference type="PANTHER" id="PTHR15272:SF0">
    <property type="entry name" value="CHROMATIN ASSEMBLY FACTOR 1 SUBUNIT A"/>
    <property type="match status" value="1"/>
</dbReference>
<evidence type="ECO:0008006" key="16">
    <source>
        <dbReference type="Google" id="ProtNLM"/>
    </source>
</evidence>
<dbReference type="OrthoDB" id="79480at2759"/>
<evidence type="ECO:0000256" key="4">
    <source>
        <dbReference type="ARBA" id="ARBA00022763"/>
    </source>
</evidence>
<dbReference type="Proteomes" id="UP001046870">
    <property type="component" value="Chromosome 22"/>
</dbReference>
<dbReference type="Pfam" id="PF15557">
    <property type="entry name" value="CAF1-p150_N"/>
    <property type="match status" value="1"/>
</dbReference>
<dbReference type="AlphaFoldDB" id="A0A9D3PEQ3"/>
<keyword evidence="4" id="KW-0227">DNA damage</keyword>
<evidence type="ECO:0000259" key="12">
    <source>
        <dbReference type="Pfam" id="PF15539"/>
    </source>
</evidence>
<keyword evidence="3" id="KW-0235">DNA replication</keyword>
<dbReference type="GO" id="GO:0006334">
    <property type="term" value="P:nucleosome assembly"/>
    <property type="evidence" value="ECO:0007669"/>
    <property type="project" value="TreeGrafter"/>
</dbReference>
<dbReference type="InterPro" id="IPR021644">
    <property type="entry name" value="CAF-1_p150_acidic"/>
</dbReference>
<feature type="compositionally biased region" description="Low complexity" evidence="9">
    <location>
        <begin position="781"/>
        <end position="797"/>
    </location>
</feature>
<evidence type="ECO:0000256" key="8">
    <source>
        <dbReference type="ARBA" id="ARBA00023306"/>
    </source>
</evidence>
<comment type="subcellular location">
    <subcellularLocation>
        <location evidence="1">Nucleus</location>
    </subcellularLocation>
</comment>
<dbReference type="GO" id="GO:0005634">
    <property type="term" value="C:nucleus"/>
    <property type="evidence" value="ECO:0007669"/>
    <property type="project" value="UniProtKB-SubCell"/>
</dbReference>
<feature type="compositionally biased region" description="Low complexity" evidence="9">
    <location>
        <begin position="207"/>
        <end position="225"/>
    </location>
</feature>
<feature type="compositionally biased region" description="Basic and acidic residues" evidence="9">
    <location>
        <begin position="255"/>
        <end position="357"/>
    </location>
</feature>
<evidence type="ECO:0000256" key="1">
    <source>
        <dbReference type="ARBA" id="ARBA00004123"/>
    </source>
</evidence>
<keyword evidence="8" id="KW-0131">Cell cycle</keyword>
<dbReference type="GO" id="GO:0006260">
    <property type="term" value="P:DNA replication"/>
    <property type="evidence" value="ECO:0007669"/>
    <property type="project" value="UniProtKB-KW"/>
</dbReference>
<organism evidence="14 15">
    <name type="scientific">Megalops atlanticus</name>
    <name type="common">Tarpon</name>
    <name type="synonym">Clupea gigantea</name>
    <dbReference type="NCBI Taxonomy" id="7932"/>
    <lineage>
        <taxon>Eukaryota</taxon>
        <taxon>Metazoa</taxon>
        <taxon>Chordata</taxon>
        <taxon>Craniata</taxon>
        <taxon>Vertebrata</taxon>
        <taxon>Euteleostomi</taxon>
        <taxon>Actinopterygii</taxon>
        <taxon>Neopterygii</taxon>
        <taxon>Teleostei</taxon>
        <taxon>Elopiformes</taxon>
        <taxon>Megalopidae</taxon>
        <taxon>Megalops</taxon>
    </lineage>
</organism>
<feature type="domain" description="Chromatin assembly factor 1 subunit A dimerization" evidence="11">
    <location>
        <begin position="477"/>
        <end position="548"/>
    </location>
</feature>
<feature type="region of interest" description="Disordered" evidence="9">
    <location>
        <begin position="1"/>
        <end position="357"/>
    </location>
</feature>
<evidence type="ECO:0000256" key="9">
    <source>
        <dbReference type="SAM" id="MobiDB-lite"/>
    </source>
</evidence>
<evidence type="ECO:0000259" key="13">
    <source>
        <dbReference type="Pfam" id="PF15557"/>
    </source>
</evidence>
<accession>A0A9D3PEQ3</accession>
<feature type="region of interest" description="Disordered" evidence="9">
    <location>
        <begin position="818"/>
        <end position="855"/>
    </location>
</feature>
<proteinExistence type="inferred from homology"/>
<feature type="compositionally biased region" description="Low complexity" evidence="9">
    <location>
        <begin position="764"/>
        <end position="773"/>
    </location>
</feature>
<feature type="region of interest" description="Disordered" evidence="9">
    <location>
        <begin position="518"/>
        <end position="580"/>
    </location>
</feature>
<feature type="domain" description="Chromatin assembly factor 1 subunit p150 N-terminal" evidence="13">
    <location>
        <begin position="22"/>
        <end position="148"/>
    </location>
</feature>
<dbReference type="GO" id="GO:0033186">
    <property type="term" value="C:CAF-1 complex"/>
    <property type="evidence" value="ECO:0007669"/>
    <property type="project" value="TreeGrafter"/>
</dbReference>
<dbReference type="Pfam" id="PF12253">
    <property type="entry name" value="CAF1A_dimeriz"/>
    <property type="match status" value="1"/>
</dbReference>
<dbReference type="PANTHER" id="PTHR15272">
    <property type="entry name" value="CHROMATIN ASSEMBLY FACTOR 1 SUBUNIT A CAF-1 SUBUNIT A"/>
    <property type="match status" value="1"/>
</dbReference>
<evidence type="ECO:0000256" key="5">
    <source>
        <dbReference type="ARBA" id="ARBA00023186"/>
    </source>
</evidence>
<dbReference type="InterPro" id="IPR029105">
    <property type="entry name" value="CAF1-p150_C2"/>
</dbReference>